<evidence type="ECO:0000256" key="5">
    <source>
        <dbReference type="ARBA" id="ARBA00022729"/>
    </source>
</evidence>
<dbReference type="GO" id="GO:0007156">
    <property type="term" value="P:homophilic cell adhesion via plasma membrane adhesion molecules"/>
    <property type="evidence" value="ECO:0007669"/>
    <property type="project" value="InterPro"/>
</dbReference>
<reference evidence="16" key="3">
    <citation type="submission" date="2025-09" db="UniProtKB">
        <authorList>
            <consortium name="Ensembl"/>
        </authorList>
    </citation>
    <scope>IDENTIFICATION</scope>
</reference>
<evidence type="ECO:0000256" key="1">
    <source>
        <dbReference type="ARBA" id="ARBA00004251"/>
    </source>
</evidence>
<keyword evidence="17" id="KW-1185">Reference proteome</keyword>
<evidence type="ECO:0000256" key="6">
    <source>
        <dbReference type="ARBA" id="ARBA00022737"/>
    </source>
</evidence>
<dbReference type="CDD" id="cd11304">
    <property type="entry name" value="Cadherin_repeat"/>
    <property type="match status" value="5"/>
</dbReference>
<evidence type="ECO:0000313" key="17">
    <source>
        <dbReference type="Proteomes" id="UP000472265"/>
    </source>
</evidence>
<keyword evidence="5 14" id="KW-0732">Signal</keyword>
<dbReference type="GeneTree" id="ENSGT00940000157512"/>
<evidence type="ECO:0000256" key="13">
    <source>
        <dbReference type="PROSITE-ProRule" id="PRU00043"/>
    </source>
</evidence>
<feature type="domain" description="Cadherin" evidence="15">
    <location>
        <begin position="85"/>
        <end position="165"/>
    </location>
</feature>
<feature type="signal peptide" evidence="14">
    <location>
        <begin position="1"/>
        <end position="29"/>
    </location>
</feature>
<dbReference type="Pfam" id="PF00028">
    <property type="entry name" value="Cadherin"/>
    <property type="match status" value="4"/>
</dbReference>
<dbReference type="PRINTS" id="PR00205">
    <property type="entry name" value="CADHERIN"/>
</dbReference>
<dbReference type="FunFam" id="2.60.40.60:FF:000009">
    <property type="entry name" value="Cadherin 24"/>
    <property type="match status" value="1"/>
</dbReference>
<organism evidence="16 17">
    <name type="scientific">Sparus aurata</name>
    <name type="common">Gilthead sea bream</name>
    <dbReference type="NCBI Taxonomy" id="8175"/>
    <lineage>
        <taxon>Eukaryota</taxon>
        <taxon>Metazoa</taxon>
        <taxon>Chordata</taxon>
        <taxon>Craniata</taxon>
        <taxon>Vertebrata</taxon>
        <taxon>Euteleostomi</taxon>
        <taxon>Actinopterygii</taxon>
        <taxon>Neopterygii</taxon>
        <taxon>Teleostei</taxon>
        <taxon>Neoteleostei</taxon>
        <taxon>Acanthomorphata</taxon>
        <taxon>Eupercaria</taxon>
        <taxon>Spariformes</taxon>
        <taxon>Sparidae</taxon>
        <taxon>Sparus</taxon>
    </lineage>
</organism>
<gene>
    <name evidence="16" type="primary">CDH18</name>
</gene>
<dbReference type="PANTHER" id="PTHR24027:SF106">
    <property type="entry name" value="CADHERIN-18"/>
    <property type="match status" value="1"/>
</dbReference>
<dbReference type="PANTHER" id="PTHR24027">
    <property type="entry name" value="CADHERIN-23"/>
    <property type="match status" value="1"/>
</dbReference>
<dbReference type="InterPro" id="IPR002126">
    <property type="entry name" value="Cadherin-like_dom"/>
</dbReference>
<evidence type="ECO:0000256" key="8">
    <source>
        <dbReference type="ARBA" id="ARBA00022889"/>
    </source>
</evidence>
<dbReference type="GO" id="GO:0016339">
    <property type="term" value="P:calcium-dependent cell-cell adhesion via plasma membrane cell adhesion molecules"/>
    <property type="evidence" value="ECO:0007669"/>
    <property type="project" value="TreeGrafter"/>
</dbReference>
<dbReference type="GO" id="GO:0044331">
    <property type="term" value="P:cell-cell adhesion mediated by cadherin"/>
    <property type="evidence" value="ECO:0007669"/>
    <property type="project" value="TreeGrafter"/>
</dbReference>
<feature type="domain" description="Cadherin" evidence="15">
    <location>
        <begin position="390"/>
        <end position="494"/>
    </location>
</feature>
<dbReference type="FunFam" id="2.60.40.60:FF:000012">
    <property type="entry name" value="Cadherin 24"/>
    <property type="match status" value="1"/>
</dbReference>
<keyword evidence="8" id="KW-0130">Cell adhesion</keyword>
<accession>A0A671VNN4</accession>
<keyword evidence="7 13" id="KW-0106">Calcium</keyword>
<keyword evidence="3" id="KW-0812">Transmembrane</keyword>
<keyword evidence="10" id="KW-0472">Membrane</keyword>
<protein>
    <recommendedName>
        <fullName evidence="12">Cadherin-12</fullName>
    </recommendedName>
</protein>
<dbReference type="InterPro" id="IPR015919">
    <property type="entry name" value="Cadherin-like_sf"/>
</dbReference>
<dbReference type="GO" id="GO:0000902">
    <property type="term" value="P:cell morphogenesis"/>
    <property type="evidence" value="ECO:0007669"/>
    <property type="project" value="TreeGrafter"/>
</dbReference>
<keyword evidence="6" id="KW-0677">Repeat</keyword>
<evidence type="ECO:0000256" key="12">
    <source>
        <dbReference type="ARBA" id="ARBA00069585"/>
    </source>
</evidence>
<reference evidence="16" key="1">
    <citation type="submission" date="2021-04" db="EMBL/GenBank/DDBJ databases">
        <authorList>
            <consortium name="Wellcome Sanger Institute Data Sharing"/>
        </authorList>
    </citation>
    <scope>NUCLEOTIDE SEQUENCE [LARGE SCALE GENOMIC DNA]</scope>
</reference>
<dbReference type="InterPro" id="IPR020894">
    <property type="entry name" value="Cadherin_CS"/>
</dbReference>
<dbReference type="PROSITE" id="PS00232">
    <property type="entry name" value="CADHERIN_1"/>
    <property type="match status" value="2"/>
</dbReference>
<dbReference type="GO" id="GO:0016342">
    <property type="term" value="C:catenin complex"/>
    <property type="evidence" value="ECO:0007669"/>
    <property type="project" value="TreeGrafter"/>
</dbReference>
<evidence type="ECO:0000256" key="10">
    <source>
        <dbReference type="ARBA" id="ARBA00023136"/>
    </source>
</evidence>
<evidence type="ECO:0000256" key="11">
    <source>
        <dbReference type="ARBA" id="ARBA00023180"/>
    </source>
</evidence>
<dbReference type="GO" id="GO:0005509">
    <property type="term" value="F:calcium ion binding"/>
    <property type="evidence" value="ECO:0007669"/>
    <property type="project" value="UniProtKB-UniRule"/>
</dbReference>
<feature type="domain" description="Cadherin" evidence="15">
    <location>
        <begin position="166"/>
        <end position="274"/>
    </location>
</feature>
<keyword evidence="11" id="KW-0325">Glycoprotein</keyword>
<dbReference type="GO" id="GO:0005912">
    <property type="term" value="C:adherens junction"/>
    <property type="evidence" value="ECO:0007669"/>
    <property type="project" value="TreeGrafter"/>
</dbReference>
<dbReference type="GO" id="GO:0045296">
    <property type="term" value="F:cadherin binding"/>
    <property type="evidence" value="ECO:0007669"/>
    <property type="project" value="TreeGrafter"/>
</dbReference>
<evidence type="ECO:0000256" key="3">
    <source>
        <dbReference type="ARBA" id="ARBA00022692"/>
    </source>
</evidence>
<dbReference type="GO" id="GO:0008013">
    <property type="term" value="F:beta-catenin binding"/>
    <property type="evidence" value="ECO:0007669"/>
    <property type="project" value="TreeGrafter"/>
</dbReference>
<reference evidence="16" key="2">
    <citation type="submission" date="2025-08" db="UniProtKB">
        <authorList>
            <consortium name="Ensembl"/>
        </authorList>
    </citation>
    <scope>IDENTIFICATION</scope>
</reference>
<dbReference type="GO" id="GO:0007043">
    <property type="term" value="P:cell-cell junction assembly"/>
    <property type="evidence" value="ECO:0007669"/>
    <property type="project" value="TreeGrafter"/>
</dbReference>
<feature type="chain" id="PRO_5025690355" description="Cadherin-12" evidence="14">
    <location>
        <begin position="30"/>
        <end position="589"/>
    </location>
</feature>
<evidence type="ECO:0000259" key="15">
    <source>
        <dbReference type="PROSITE" id="PS50268"/>
    </source>
</evidence>
<sequence>MRVLAGVAAVSCLCPLVVFLCVVSQSCFGTQISSSNSRAQRNQTKLSAIDNDSHHRPKRGWIWNQFFVLEEHIGPEPQYVGKLHSNSDKGNGSVRYILSGEGAGSIFIIDETSGDIHAAKSLDRERKSQYVLHARAIDRRTNRSLEAESEFIIKVQDVNDNAPTFPDGPFSATVPEMTDAGTSVFQVTASDADDPTYGNSAKIVYSILEGQPYFSVDPKTGIIRTAVSNLDRESRDHYAVVIQAKDMAGSVGGLSGSTTVNITLTDVNDNPPKFSQKSYQLYVPELAPVGKAVGRIRANDEDEGQNAEMTYSITNADAAAIFTITTDTDRREGIISLKQPLNYEKRKVHTLNIEGSNTYPDSHFSHLGPFKDSTSLRVIVGDVDEPPVFSMDYYIMDVYENSPVGTQVGTVTAIDPDSTNSAVRYFIENEEERPLYFTIGVNSGIIRTTQVLDREGTAWHNITVMAAEVDNPRLVSHVPVTIQVLDVNDNIPTISGGNNIIIVCESTKTGQVIQTIRAADLDNFANGKFSFEVPAEHPANPNFTLKDNGGTTLVSREVWAREAGTCEYELILHCKGGHMTRMSLCIIRI</sequence>
<keyword evidence="9" id="KW-1133">Transmembrane helix</keyword>
<dbReference type="Ensembl" id="ENSSAUT00010029307.1">
    <property type="protein sequence ID" value="ENSSAUP00010027794.1"/>
    <property type="gene ID" value="ENSSAUG00010011923.1"/>
</dbReference>
<evidence type="ECO:0000256" key="9">
    <source>
        <dbReference type="ARBA" id="ARBA00022989"/>
    </source>
</evidence>
<dbReference type="SMART" id="SM00112">
    <property type="entry name" value="CA"/>
    <property type="match status" value="4"/>
</dbReference>
<dbReference type="AlphaFoldDB" id="A0A671VNN4"/>
<dbReference type="GO" id="GO:0034332">
    <property type="term" value="P:adherens junction organization"/>
    <property type="evidence" value="ECO:0007669"/>
    <property type="project" value="TreeGrafter"/>
</dbReference>
<dbReference type="Proteomes" id="UP000472265">
    <property type="component" value="Chromosome 21"/>
</dbReference>
<evidence type="ECO:0000256" key="14">
    <source>
        <dbReference type="SAM" id="SignalP"/>
    </source>
</evidence>
<dbReference type="Gene3D" id="2.60.40.60">
    <property type="entry name" value="Cadherins"/>
    <property type="match status" value="5"/>
</dbReference>
<keyword evidence="4" id="KW-0479">Metal-binding</keyword>
<name>A0A671VNN4_SPAAU</name>
<dbReference type="GO" id="GO:0016477">
    <property type="term" value="P:cell migration"/>
    <property type="evidence" value="ECO:0007669"/>
    <property type="project" value="TreeGrafter"/>
</dbReference>
<proteinExistence type="predicted"/>
<feature type="domain" description="Cadherin" evidence="15">
    <location>
        <begin position="503"/>
        <end position="572"/>
    </location>
</feature>
<comment type="subcellular location">
    <subcellularLocation>
        <location evidence="1">Cell membrane</location>
        <topology evidence="1">Single-pass type I membrane protein</topology>
    </subcellularLocation>
</comment>
<dbReference type="FunFam" id="2.60.40.60:FF:000097">
    <property type="entry name" value="cadherin-12 isoform X1"/>
    <property type="match status" value="1"/>
</dbReference>
<dbReference type="FunFam" id="2.60.40.60:FF:000008">
    <property type="entry name" value="Cadherin 24"/>
    <property type="match status" value="1"/>
</dbReference>
<dbReference type="InterPro" id="IPR039808">
    <property type="entry name" value="Cadherin"/>
</dbReference>
<dbReference type="PROSITE" id="PS51257">
    <property type="entry name" value="PROKAR_LIPOPROTEIN"/>
    <property type="match status" value="1"/>
</dbReference>
<dbReference type="SUPFAM" id="SSF49313">
    <property type="entry name" value="Cadherin-like"/>
    <property type="match status" value="5"/>
</dbReference>
<evidence type="ECO:0000256" key="4">
    <source>
        <dbReference type="ARBA" id="ARBA00022723"/>
    </source>
</evidence>
<evidence type="ECO:0000256" key="7">
    <source>
        <dbReference type="ARBA" id="ARBA00022837"/>
    </source>
</evidence>
<dbReference type="PROSITE" id="PS50268">
    <property type="entry name" value="CADHERIN_2"/>
    <property type="match status" value="5"/>
</dbReference>
<evidence type="ECO:0000313" key="16">
    <source>
        <dbReference type="Ensembl" id="ENSSAUP00010027794.1"/>
    </source>
</evidence>
<keyword evidence="2" id="KW-1003">Cell membrane</keyword>
<evidence type="ECO:0000256" key="2">
    <source>
        <dbReference type="ARBA" id="ARBA00022475"/>
    </source>
</evidence>
<feature type="domain" description="Cadherin" evidence="15">
    <location>
        <begin position="275"/>
        <end position="389"/>
    </location>
</feature>